<dbReference type="STRING" id="630515.SAMN04489812_4894"/>
<protein>
    <submittedName>
        <fullName evidence="2">Peptide/nickel transport system substrate-binding protein</fullName>
    </submittedName>
</protein>
<dbReference type="CDD" id="cd08503">
    <property type="entry name" value="PBP2_NikA_DppA_OppA_like_17"/>
    <property type="match status" value="1"/>
</dbReference>
<dbReference type="InterPro" id="IPR039424">
    <property type="entry name" value="SBP_5"/>
</dbReference>
<dbReference type="InterPro" id="IPR006311">
    <property type="entry name" value="TAT_signal"/>
</dbReference>
<dbReference type="GO" id="GO:0015833">
    <property type="term" value="P:peptide transport"/>
    <property type="evidence" value="ECO:0007669"/>
    <property type="project" value="TreeGrafter"/>
</dbReference>
<dbReference type="PANTHER" id="PTHR30290">
    <property type="entry name" value="PERIPLASMIC BINDING COMPONENT OF ABC TRANSPORTER"/>
    <property type="match status" value="1"/>
</dbReference>
<dbReference type="Proteomes" id="UP000199103">
    <property type="component" value="Chromosome I"/>
</dbReference>
<dbReference type="AlphaFoldDB" id="A0A1H1Z011"/>
<dbReference type="PROSITE" id="PS51318">
    <property type="entry name" value="TAT"/>
    <property type="match status" value="1"/>
</dbReference>
<accession>A0A1H1Z011</accession>
<evidence type="ECO:0000313" key="3">
    <source>
        <dbReference type="Proteomes" id="UP000199103"/>
    </source>
</evidence>
<proteinExistence type="predicted"/>
<gene>
    <name evidence="2" type="ORF">SAMN04489812_4894</name>
</gene>
<dbReference type="Gene3D" id="3.10.105.10">
    <property type="entry name" value="Dipeptide-binding Protein, Domain 3"/>
    <property type="match status" value="1"/>
</dbReference>
<dbReference type="SUPFAM" id="SSF53850">
    <property type="entry name" value="Periplasmic binding protein-like II"/>
    <property type="match status" value="1"/>
</dbReference>
<evidence type="ECO:0000259" key="1">
    <source>
        <dbReference type="Pfam" id="PF00496"/>
    </source>
</evidence>
<dbReference type="PIRSF" id="PIRSF002741">
    <property type="entry name" value="MppA"/>
    <property type="match status" value="1"/>
</dbReference>
<dbReference type="Gene3D" id="3.90.76.10">
    <property type="entry name" value="Dipeptide-binding Protein, Domain 1"/>
    <property type="match status" value="1"/>
</dbReference>
<name>A0A1H1Z011_9ACTN</name>
<sequence>MDADTADHGRSIGRRGLLAGTAAVAGGVLLPGCSNGTPTRATRGAGNSTIAEFTALYEGAGASEVIDPGVGTMFIDEARAKHLYDGLFEVDSTMTPVPRLAESAEPNADGSRWRLKLRDARWHDGSPFTSADVLYTLRRILGRQHQAKSFVAASTLAAIDPGACRAIGERTVELVLTSPSFDLPAMLTSYGTRIVRDRTSRFDHPIGTGPFRFVSFAAGRELTAEANDDYWDGKPRIRTLRILSTDQSSRPAAVQSGQADFADALSPSAAQELRRRDDLEVAATANSGIVYFAMKTDRAPFDHPDVRRAMMHLVDREELIKVALQGQGELSNDVFGRGYRYYADDLPMHQHDPDRARGLLRRAGMRGLRFDLFVAPVAGGFVEAARLFAAQAAKVGVTVEVKVGSKDTYYTEVLTKGAMVMGQSGPLAIPYHFGSRLLSDAPKNVTRWKDPEFDRIYQHAQQTSSDTERARSYHRLHEILHDRGGYIFWATTPWLTAARKGYRNIPAAVPNALDWARFDKVAPR</sequence>
<dbReference type="EMBL" id="LT629772">
    <property type="protein sequence ID" value="SDT27051.1"/>
    <property type="molecule type" value="Genomic_DNA"/>
</dbReference>
<dbReference type="GO" id="GO:0043190">
    <property type="term" value="C:ATP-binding cassette (ABC) transporter complex"/>
    <property type="evidence" value="ECO:0007669"/>
    <property type="project" value="InterPro"/>
</dbReference>
<feature type="domain" description="Solute-binding protein family 5" evidence="1">
    <location>
        <begin position="95"/>
        <end position="425"/>
    </location>
</feature>
<dbReference type="Gene3D" id="3.40.190.10">
    <property type="entry name" value="Periplasmic binding protein-like II"/>
    <property type="match status" value="1"/>
</dbReference>
<dbReference type="InterPro" id="IPR030678">
    <property type="entry name" value="Peptide/Ni-bd"/>
</dbReference>
<dbReference type="Pfam" id="PF00496">
    <property type="entry name" value="SBP_bac_5"/>
    <property type="match status" value="1"/>
</dbReference>
<organism evidence="2 3">
    <name type="scientific">Microlunatus soli</name>
    <dbReference type="NCBI Taxonomy" id="630515"/>
    <lineage>
        <taxon>Bacteria</taxon>
        <taxon>Bacillati</taxon>
        <taxon>Actinomycetota</taxon>
        <taxon>Actinomycetes</taxon>
        <taxon>Propionibacteriales</taxon>
        <taxon>Propionibacteriaceae</taxon>
        <taxon>Microlunatus</taxon>
    </lineage>
</organism>
<dbReference type="InterPro" id="IPR000914">
    <property type="entry name" value="SBP_5_dom"/>
</dbReference>
<evidence type="ECO:0000313" key="2">
    <source>
        <dbReference type="EMBL" id="SDT27051.1"/>
    </source>
</evidence>
<dbReference type="GO" id="GO:0042597">
    <property type="term" value="C:periplasmic space"/>
    <property type="evidence" value="ECO:0007669"/>
    <property type="project" value="UniProtKB-ARBA"/>
</dbReference>
<dbReference type="RefSeq" id="WP_197679846.1">
    <property type="nucleotide sequence ID" value="NZ_LT629772.1"/>
</dbReference>
<dbReference type="GO" id="GO:1904680">
    <property type="term" value="F:peptide transmembrane transporter activity"/>
    <property type="evidence" value="ECO:0007669"/>
    <property type="project" value="TreeGrafter"/>
</dbReference>
<reference evidence="2 3" key="1">
    <citation type="submission" date="2016-10" db="EMBL/GenBank/DDBJ databases">
        <authorList>
            <person name="de Groot N.N."/>
        </authorList>
    </citation>
    <scope>NUCLEOTIDE SEQUENCE [LARGE SCALE GENOMIC DNA]</scope>
    <source>
        <strain evidence="2 3">DSM 21800</strain>
    </source>
</reference>
<keyword evidence="3" id="KW-1185">Reference proteome</keyword>